<keyword evidence="3" id="KW-1185">Reference proteome</keyword>
<dbReference type="Gene3D" id="3.20.20.100">
    <property type="entry name" value="NADP-dependent oxidoreductase domain"/>
    <property type="match status" value="1"/>
</dbReference>
<comment type="caution">
    <text evidence="2">The sequence shown here is derived from an EMBL/GenBank/DDBJ whole genome shotgun (WGS) entry which is preliminary data.</text>
</comment>
<evidence type="ECO:0000313" key="3">
    <source>
        <dbReference type="Proteomes" id="UP000450000"/>
    </source>
</evidence>
<sequence>MTAVLGLGTYRVRVVAQAARTALAAGASWVDTAPNYADGFAHQQLAQVAADYPDARMSTKTGFHTAAQGRAAVAAGVLTADEAAGGHSLAPTFIRWQTERALRLLGRANLVFVHNPERVGHDRAQVQAELREAFAVLEEFAQSGQIGGYGVATWSGLASGAFTVPDLLGLAGEAAGSASHHFTGLQLPVSLVMADPMVQALNGSGPLVQAQDAGVITFASAPLHGGELPGLMTPELAEFIRAGLSAPAAALLAVASCPGLDVVLVSASTPEHWDDAAKAVAVPLAPERLRSILDELATG</sequence>
<reference evidence="2 3" key="1">
    <citation type="submission" date="2019-09" db="EMBL/GenBank/DDBJ databases">
        <title>Genome Sequences of Streptomyces kaniharaensis ATCC 21070.</title>
        <authorList>
            <person name="Zhu W."/>
            <person name="De Crecy-Lagard V."/>
            <person name="Richards N.G."/>
        </authorList>
    </citation>
    <scope>NUCLEOTIDE SEQUENCE [LARGE SCALE GENOMIC DNA]</scope>
    <source>
        <strain evidence="2 3">SF-557</strain>
    </source>
</reference>
<dbReference type="EMBL" id="WBOF01000001">
    <property type="protein sequence ID" value="MQS13041.1"/>
    <property type="molecule type" value="Genomic_DNA"/>
</dbReference>
<dbReference type="RefSeq" id="WP_326846581.1">
    <property type="nucleotide sequence ID" value="NZ_WBOF01000001.1"/>
</dbReference>
<dbReference type="InterPro" id="IPR023210">
    <property type="entry name" value="NADP_OxRdtase_dom"/>
</dbReference>
<gene>
    <name evidence="2" type="ORF">F7Q99_12275</name>
</gene>
<dbReference type="SUPFAM" id="SSF51430">
    <property type="entry name" value="NAD(P)-linked oxidoreductase"/>
    <property type="match status" value="1"/>
</dbReference>
<organism evidence="2 3">
    <name type="scientific">Streptomyces kaniharaensis</name>
    <dbReference type="NCBI Taxonomy" id="212423"/>
    <lineage>
        <taxon>Bacteria</taxon>
        <taxon>Bacillati</taxon>
        <taxon>Actinomycetota</taxon>
        <taxon>Actinomycetes</taxon>
        <taxon>Kitasatosporales</taxon>
        <taxon>Streptomycetaceae</taxon>
        <taxon>Streptomyces</taxon>
    </lineage>
</organism>
<dbReference type="InterPro" id="IPR036812">
    <property type="entry name" value="NAD(P)_OxRdtase_dom_sf"/>
</dbReference>
<name>A0A6N7KNQ4_9ACTN</name>
<evidence type="ECO:0000259" key="1">
    <source>
        <dbReference type="Pfam" id="PF00248"/>
    </source>
</evidence>
<dbReference type="Proteomes" id="UP000450000">
    <property type="component" value="Unassembled WGS sequence"/>
</dbReference>
<dbReference type="AlphaFoldDB" id="A0A6N7KNQ4"/>
<accession>A0A6N7KNQ4</accession>
<proteinExistence type="predicted"/>
<protein>
    <submittedName>
        <fullName evidence="2">Aldo/keto reductase</fullName>
    </submittedName>
</protein>
<feature type="domain" description="NADP-dependent oxidoreductase" evidence="1">
    <location>
        <begin position="15"/>
        <end position="155"/>
    </location>
</feature>
<evidence type="ECO:0000313" key="2">
    <source>
        <dbReference type="EMBL" id="MQS13041.1"/>
    </source>
</evidence>
<dbReference type="Pfam" id="PF00248">
    <property type="entry name" value="Aldo_ket_red"/>
    <property type="match status" value="1"/>
</dbReference>